<comment type="caution">
    <text evidence="2">The sequence shown here is derived from an EMBL/GenBank/DDBJ whole genome shotgun (WGS) entry which is preliminary data.</text>
</comment>
<feature type="compositionally biased region" description="Basic and acidic residues" evidence="1">
    <location>
        <begin position="396"/>
        <end position="405"/>
    </location>
</feature>
<feature type="compositionally biased region" description="Basic and acidic residues" evidence="1">
    <location>
        <begin position="245"/>
        <end position="265"/>
    </location>
</feature>
<keyword evidence="3" id="KW-1185">Reference proteome</keyword>
<sequence length="517" mass="56637">KELPPSSRIIDAYPKPPQYRAPDRQAANKRRSLDASNLLGSLDDIRPDDPVFVLRRATSYRNSTSRKRFSAPLDEIALQHLHRESTSSYNSSSDLQNPASVAEEAKLKQPSRQEIIAAQRAATRATQRAIVSASTNSVRGMDVLLPGNALLRSSRYEAGDRMRYSYVEPDGETYDVSDIIEEEWRDINSSNKNDILEGVFIKNKDGIVGEKLDKVLNRIRKGKGKERDYSASALEMALESVSREMEEAAADRDRVRDSKDSRDSRAFSTLSASEYSTSADEADATRSRSVTPGSAALTSRMPGLNQELNNANAHMGTTNANARATPISNPEETPRPGTTTPTAGFRTSPSPVPSSGLGSRRNPSIASVMSDYERERGRGTPDRGTPTTLTSNLSRVIEEDNDRSRGSTPTKSHLQQQSKKKMIIPKDDFGIEQMMAIIEFKASLASANSGTSGVGASVNKKLREPMHPVDELLFGPPVDLDSLHPAVRDVYASGFKQLEEADKILDSYISRSAVGAF</sequence>
<dbReference type="Proteomes" id="UP000284706">
    <property type="component" value="Unassembled WGS sequence"/>
</dbReference>
<dbReference type="InParanoid" id="A0A409YV87"/>
<feature type="compositionally biased region" description="Polar residues" evidence="1">
    <location>
        <begin position="269"/>
        <end position="279"/>
    </location>
</feature>
<feature type="compositionally biased region" description="Basic and acidic residues" evidence="1">
    <location>
        <begin position="371"/>
        <end position="381"/>
    </location>
</feature>
<feature type="non-terminal residue" evidence="2">
    <location>
        <position position="1"/>
    </location>
</feature>
<feature type="region of interest" description="Disordered" evidence="1">
    <location>
        <begin position="320"/>
        <end position="420"/>
    </location>
</feature>
<organism evidence="2 3">
    <name type="scientific">Gymnopilus dilepis</name>
    <dbReference type="NCBI Taxonomy" id="231916"/>
    <lineage>
        <taxon>Eukaryota</taxon>
        <taxon>Fungi</taxon>
        <taxon>Dikarya</taxon>
        <taxon>Basidiomycota</taxon>
        <taxon>Agaricomycotina</taxon>
        <taxon>Agaricomycetes</taxon>
        <taxon>Agaricomycetidae</taxon>
        <taxon>Agaricales</taxon>
        <taxon>Agaricineae</taxon>
        <taxon>Hymenogastraceae</taxon>
        <taxon>Gymnopilus</taxon>
    </lineage>
</organism>
<gene>
    <name evidence="2" type="ORF">CVT26_004136</name>
</gene>
<proteinExistence type="predicted"/>
<evidence type="ECO:0000313" key="2">
    <source>
        <dbReference type="EMBL" id="PPR06947.1"/>
    </source>
</evidence>
<dbReference type="STRING" id="231916.A0A409YV87"/>
<reference evidence="2 3" key="1">
    <citation type="journal article" date="2018" name="Evol. Lett.">
        <title>Horizontal gene cluster transfer increased hallucinogenic mushroom diversity.</title>
        <authorList>
            <person name="Reynolds H.T."/>
            <person name="Vijayakumar V."/>
            <person name="Gluck-Thaler E."/>
            <person name="Korotkin H.B."/>
            <person name="Matheny P.B."/>
            <person name="Slot J.C."/>
        </authorList>
    </citation>
    <scope>NUCLEOTIDE SEQUENCE [LARGE SCALE GENOMIC DNA]</scope>
    <source>
        <strain evidence="2 3">SRW20</strain>
    </source>
</reference>
<accession>A0A409YV87</accession>
<evidence type="ECO:0000256" key="1">
    <source>
        <dbReference type="SAM" id="MobiDB-lite"/>
    </source>
</evidence>
<protein>
    <submittedName>
        <fullName evidence="2">Uncharacterized protein</fullName>
    </submittedName>
</protein>
<feature type="compositionally biased region" description="Low complexity" evidence="1">
    <location>
        <begin position="335"/>
        <end position="355"/>
    </location>
</feature>
<dbReference type="OrthoDB" id="3062437at2759"/>
<dbReference type="AlphaFoldDB" id="A0A409YV87"/>
<feature type="compositionally biased region" description="Polar residues" evidence="1">
    <location>
        <begin position="86"/>
        <end position="99"/>
    </location>
</feature>
<name>A0A409YV87_9AGAR</name>
<feature type="region of interest" description="Disordered" evidence="1">
    <location>
        <begin position="1"/>
        <end position="46"/>
    </location>
</feature>
<dbReference type="EMBL" id="NHYE01000220">
    <property type="protein sequence ID" value="PPR06947.1"/>
    <property type="molecule type" value="Genomic_DNA"/>
</dbReference>
<feature type="region of interest" description="Disordered" evidence="1">
    <location>
        <begin position="84"/>
        <end position="108"/>
    </location>
</feature>
<feature type="compositionally biased region" description="Polar residues" evidence="1">
    <location>
        <begin position="406"/>
        <end position="417"/>
    </location>
</feature>
<feature type="region of interest" description="Disordered" evidence="1">
    <location>
        <begin position="245"/>
        <end position="302"/>
    </location>
</feature>
<evidence type="ECO:0000313" key="3">
    <source>
        <dbReference type="Proteomes" id="UP000284706"/>
    </source>
</evidence>